<proteinExistence type="predicted"/>
<gene>
    <name evidence="1" type="ORF">V6x_56520</name>
</gene>
<protein>
    <submittedName>
        <fullName evidence="1">Uncharacterized protein</fullName>
    </submittedName>
</protein>
<sequence length="163" mass="18387">MTEEEWDECEDYFGLLGNIPPVHSIYIHRKIACEFARLVWNDLPPLGQEALSECEKLAAGQSDSEICSRYQKQLQELLIDGGESQPLSVVIWALQEDTASYPSHYSAQLAGLNIINSEAGTPHQLCQIIRKNIPDDVADMIYPNQKVIDIMEKLADHTDRESD</sequence>
<dbReference type="EMBL" id="CP036347">
    <property type="protein sequence ID" value="QDU05908.1"/>
    <property type="molecule type" value="Genomic_DNA"/>
</dbReference>
<dbReference type="AlphaFoldDB" id="A0A517WKX3"/>
<dbReference type="RefSeq" id="WP_145044513.1">
    <property type="nucleotide sequence ID" value="NZ_CP036347.1"/>
</dbReference>
<evidence type="ECO:0000313" key="1">
    <source>
        <dbReference type="EMBL" id="QDU05908.1"/>
    </source>
</evidence>
<dbReference type="Proteomes" id="UP000320722">
    <property type="component" value="Chromosome"/>
</dbReference>
<organism evidence="1 2">
    <name type="scientific">Gimesia chilikensis</name>
    <dbReference type="NCBI Taxonomy" id="2605989"/>
    <lineage>
        <taxon>Bacteria</taxon>
        <taxon>Pseudomonadati</taxon>
        <taxon>Planctomycetota</taxon>
        <taxon>Planctomycetia</taxon>
        <taxon>Planctomycetales</taxon>
        <taxon>Planctomycetaceae</taxon>
        <taxon>Gimesia</taxon>
    </lineage>
</organism>
<reference evidence="1 2" key="1">
    <citation type="submission" date="2019-02" db="EMBL/GenBank/DDBJ databases">
        <title>Deep-cultivation of Planctomycetes and their phenomic and genomic characterization uncovers novel biology.</title>
        <authorList>
            <person name="Wiegand S."/>
            <person name="Jogler M."/>
            <person name="Boedeker C."/>
            <person name="Pinto D."/>
            <person name="Vollmers J."/>
            <person name="Rivas-Marin E."/>
            <person name="Kohn T."/>
            <person name="Peeters S.H."/>
            <person name="Heuer A."/>
            <person name="Rast P."/>
            <person name="Oberbeckmann S."/>
            <person name="Bunk B."/>
            <person name="Jeske O."/>
            <person name="Meyerdierks A."/>
            <person name="Storesund J.E."/>
            <person name="Kallscheuer N."/>
            <person name="Luecker S."/>
            <person name="Lage O.M."/>
            <person name="Pohl T."/>
            <person name="Merkel B.J."/>
            <person name="Hornburger P."/>
            <person name="Mueller R.-W."/>
            <person name="Bruemmer F."/>
            <person name="Labrenz M."/>
            <person name="Spormann A.M."/>
            <person name="Op den Camp H."/>
            <person name="Overmann J."/>
            <person name="Amann R."/>
            <person name="Jetten M.S.M."/>
            <person name="Mascher T."/>
            <person name="Medema M.H."/>
            <person name="Devos D.P."/>
            <person name="Kaster A.-K."/>
            <person name="Ovreas L."/>
            <person name="Rohde M."/>
            <person name="Galperin M.Y."/>
            <person name="Jogler C."/>
        </authorList>
    </citation>
    <scope>NUCLEOTIDE SEQUENCE [LARGE SCALE GENOMIC DNA]</scope>
    <source>
        <strain evidence="1 2">V6</strain>
    </source>
</reference>
<name>A0A517WKX3_9PLAN</name>
<evidence type="ECO:0000313" key="2">
    <source>
        <dbReference type="Proteomes" id="UP000320722"/>
    </source>
</evidence>
<accession>A0A517WKX3</accession>